<name>A0A423LHM7_PSEFL</name>
<dbReference type="RefSeq" id="WP_123532517.1">
    <property type="nucleotide sequence ID" value="NZ_MOBU01000009.1"/>
</dbReference>
<dbReference type="Gene3D" id="6.10.250.670">
    <property type="match status" value="1"/>
</dbReference>
<dbReference type="GO" id="GO:0050709">
    <property type="term" value="P:negative regulation of protein secretion"/>
    <property type="evidence" value="ECO:0007669"/>
    <property type="project" value="InterPro"/>
</dbReference>
<dbReference type="GO" id="GO:0009986">
    <property type="term" value="C:cell surface"/>
    <property type="evidence" value="ECO:0007669"/>
    <property type="project" value="InterPro"/>
</dbReference>
<dbReference type="Pfam" id="PF07201">
    <property type="entry name" value="HrpJ"/>
    <property type="match status" value="1"/>
</dbReference>
<gene>
    <name evidence="2" type="ORF">BK671_12745</name>
</gene>
<protein>
    <submittedName>
        <fullName evidence="2">Type III secretion protein</fullName>
    </submittedName>
</protein>
<dbReference type="Proteomes" id="UP000285757">
    <property type="component" value="Unassembled WGS sequence"/>
</dbReference>
<evidence type="ECO:0000313" key="2">
    <source>
        <dbReference type="EMBL" id="RON67810.1"/>
    </source>
</evidence>
<dbReference type="EMBL" id="MOBU01000009">
    <property type="protein sequence ID" value="RON67810.1"/>
    <property type="molecule type" value="Genomic_DNA"/>
</dbReference>
<evidence type="ECO:0000313" key="3">
    <source>
        <dbReference type="Proteomes" id="UP000285757"/>
    </source>
</evidence>
<evidence type="ECO:0000259" key="1">
    <source>
        <dbReference type="Pfam" id="PF07201"/>
    </source>
</evidence>
<feature type="domain" description="Hypersensitivity response secretion-like HrpJ" evidence="1">
    <location>
        <begin position="57"/>
        <end position="220"/>
    </location>
</feature>
<dbReference type="SUPFAM" id="SSF140591">
    <property type="entry name" value="Type III secretion system domain"/>
    <property type="match status" value="1"/>
</dbReference>
<organism evidence="2 3">
    <name type="scientific">Pseudomonas fluorescens</name>
    <dbReference type="NCBI Taxonomy" id="294"/>
    <lineage>
        <taxon>Bacteria</taxon>
        <taxon>Pseudomonadati</taxon>
        <taxon>Pseudomonadota</taxon>
        <taxon>Gammaproteobacteria</taxon>
        <taxon>Pseudomonadales</taxon>
        <taxon>Pseudomonadaceae</taxon>
        <taxon>Pseudomonas</taxon>
    </lineage>
</organism>
<dbReference type="InterPro" id="IPR013401">
    <property type="entry name" value="T3SS_LcrE"/>
</dbReference>
<dbReference type="GO" id="GO:0030254">
    <property type="term" value="P:protein secretion by the type III secretion system"/>
    <property type="evidence" value="ECO:0007669"/>
    <property type="project" value="InterPro"/>
</dbReference>
<accession>A0A423LHM7</accession>
<dbReference type="AlphaFoldDB" id="A0A423LHM7"/>
<dbReference type="GO" id="GO:0019867">
    <property type="term" value="C:outer membrane"/>
    <property type="evidence" value="ECO:0007669"/>
    <property type="project" value="InterPro"/>
</dbReference>
<comment type="caution">
    <text evidence="2">The sequence shown here is derived from an EMBL/GenBank/DDBJ whole genome shotgun (WGS) entry which is preliminary data.</text>
</comment>
<sequence length="291" mass="31831">MANIQSVVPAASLPDRQAEAGIARDSLPTGSFQGERVQYVSVSQSMADAAEELTFAFSERVEKSLAKRSVSDGHARLSEILEMLEEHLRKVPDLESQQKLEALVAHLGSGQLNNLAQLKAYLKGFSREISHQFVALSHARQELAGKTDAWAMVELIDQALLEMAQEHGHAIELGVQIGPLAREAAEQGLGDIQALRDTYRDAVMDYRGLGAAWDDIHARFGNSALQGVTGFLMKALSADLDSQQARLDPIKLERVMSDMHKLRVLTGLSDQVNALWQALVTGERGHGIRAF</sequence>
<proteinExistence type="predicted"/>
<dbReference type="NCBIfam" id="TIGR02568">
    <property type="entry name" value="LcrE"/>
    <property type="match status" value="1"/>
</dbReference>
<dbReference type="Gene3D" id="1.10.150.630">
    <property type="match status" value="1"/>
</dbReference>
<reference evidence="2 3" key="1">
    <citation type="submission" date="2016-10" db="EMBL/GenBank/DDBJ databases">
        <title>Comparative genome analysis of multiple Pseudomonas spp. focuses on biocontrol and plant growth promoting traits.</title>
        <authorList>
            <person name="Tao X.-Y."/>
            <person name="Taylor C.G."/>
        </authorList>
    </citation>
    <scope>NUCLEOTIDE SEQUENCE [LARGE SCALE GENOMIC DNA]</scope>
    <source>
        <strain evidence="2 3">24D3</strain>
    </source>
</reference>
<dbReference type="InterPro" id="IPR010812">
    <property type="entry name" value="HrpJ-like"/>
</dbReference>